<sequence>MDVRAVELGSRVRARGLPPAVEAIAVRGGAEVHPALAYRAQAVSAAADGPAWTVVAMSGRDDLVPLWTCGTATVFSAGDGSFLHWDAEEDQPWRAWPTFAGPARHLLTDLWEDETDDAERVAVARLLLPAEQIAAALVPEDR</sequence>
<dbReference type="RefSeq" id="WP_378249312.1">
    <property type="nucleotide sequence ID" value="NZ_JBHSKF010000011.1"/>
</dbReference>
<gene>
    <name evidence="1" type="ORF">ACFPM7_20620</name>
</gene>
<dbReference type="Proteomes" id="UP001596157">
    <property type="component" value="Unassembled WGS sequence"/>
</dbReference>
<evidence type="ECO:0000313" key="2">
    <source>
        <dbReference type="Proteomes" id="UP001596157"/>
    </source>
</evidence>
<name>A0ABW0EPW5_9PSEU</name>
<evidence type="ECO:0000313" key="1">
    <source>
        <dbReference type="EMBL" id="MFC5289463.1"/>
    </source>
</evidence>
<keyword evidence="2" id="KW-1185">Reference proteome</keyword>
<comment type="caution">
    <text evidence="1">The sequence shown here is derived from an EMBL/GenBank/DDBJ whole genome shotgun (WGS) entry which is preliminary data.</text>
</comment>
<accession>A0ABW0EPW5</accession>
<reference evidence="2" key="1">
    <citation type="journal article" date="2019" name="Int. J. Syst. Evol. Microbiol.">
        <title>The Global Catalogue of Microorganisms (GCM) 10K type strain sequencing project: providing services to taxonomists for standard genome sequencing and annotation.</title>
        <authorList>
            <consortium name="The Broad Institute Genomics Platform"/>
            <consortium name="The Broad Institute Genome Sequencing Center for Infectious Disease"/>
            <person name="Wu L."/>
            <person name="Ma J."/>
        </authorList>
    </citation>
    <scope>NUCLEOTIDE SEQUENCE [LARGE SCALE GENOMIC DNA]</scope>
    <source>
        <strain evidence="2">CCUG 59778</strain>
    </source>
</reference>
<proteinExistence type="predicted"/>
<organism evidence="1 2">
    <name type="scientific">Actinokineospora guangxiensis</name>
    <dbReference type="NCBI Taxonomy" id="1490288"/>
    <lineage>
        <taxon>Bacteria</taxon>
        <taxon>Bacillati</taxon>
        <taxon>Actinomycetota</taxon>
        <taxon>Actinomycetes</taxon>
        <taxon>Pseudonocardiales</taxon>
        <taxon>Pseudonocardiaceae</taxon>
        <taxon>Actinokineospora</taxon>
    </lineage>
</organism>
<protein>
    <submittedName>
        <fullName evidence="1">Uncharacterized protein</fullName>
    </submittedName>
</protein>
<dbReference type="EMBL" id="JBHSKF010000011">
    <property type="protein sequence ID" value="MFC5289463.1"/>
    <property type="molecule type" value="Genomic_DNA"/>
</dbReference>